<organism evidence="1 2">
    <name type="scientific">Debaryomyces fabryi</name>
    <dbReference type="NCBI Taxonomy" id="58627"/>
    <lineage>
        <taxon>Eukaryota</taxon>
        <taxon>Fungi</taxon>
        <taxon>Dikarya</taxon>
        <taxon>Ascomycota</taxon>
        <taxon>Saccharomycotina</taxon>
        <taxon>Pichiomycetes</taxon>
        <taxon>Debaryomycetaceae</taxon>
        <taxon>Debaryomyces</taxon>
    </lineage>
</organism>
<dbReference type="OrthoDB" id="4077708at2759"/>
<dbReference type="Proteomes" id="UP000054251">
    <property type="component" value="Unassembled WGS sequence"/>
</dbReference>
<name>A0A0V1Q1B1_9ASCO</name>
<dbReference type="RefSeq" id="XP_015468387.1">
    <property type="nucleotide sequence ID" value="XM_015610765.1"/>
</dbReference>
<reference evidence="1 2" key="1">
    <citation type="submission" date="2015-11" db="EMBL/GenBank/DDBJ databases">
        <title>The genome of Debaryomyces fabryi.</title>
        <authorList>
            <person name="Tafer H."/>
            <person name="Lopandic K."/>
        </authorList>
    </citation>
    <scope>NUCLEOTIDE SEQUENCE [LARGE SCALE GENOMIC DNA]</scope>
    <source>
        <strain evidence="1 2">CBS 789</strain>
    </source>
</reference>
<keyword evidence="2" id="KW-1185">Reference proteome</keyword>
<protein>
    <submittedName>
        <fullName evidence="1">Uncharacterized protein</fullName>
    </submittedName>
</protein>
<dbReference type="AlphaFoldDB" id="A0A0V1Q1B1"/>
<dbReference type="GeneID" id="26838944"/>
<comment type="caution">
    <text evidence="1">The sequence shown here is derived from an EMBL/GenBank/DDBJ whole genome shotgun (WGS) entry which is preliminary data.</text>
</comment>
<gene>
    <name evidence="1" type="ORF">AC631_01935</name>
</gene>
<evidence type="ECO:0000313" key="2">
    <source>
        <dbReference type="Proteomes" id="UP000054251"/>
    </source>
</evidence>
<sequence>MFQDYCMAHGNPVIPGSLYCCDECRDQDIDNNIYYESPVGSPLSVASESEDHLLYECWFCQTHHEPNEACNGHNYAIGNNDYSVINNSQPRDVTLSNYALEMFGKSEENTDNSIINSNELIQSNYRKWLVNMTPR</sequence>
<proteinExistence type="predicted"/>
<dbReference type="EMBL" id="LMYN01000030">
    <property type="protein sequence ID" value="KSA02285.1"/>
    <property type="molecule type" value="Genomic_DNA"/>
</dbReference>
<evidence type="ECO:0000313" key="1">
    <source>
        <dbReference type="EMBL" id="KSA02285.1"/>
    </source>
</evidence>
<accession>A0A0V1Q1B1</accession>